<proteinExistence type="predicted"/>
<name>A0A0R1ZLG8_9LACO</name>
<dbReference type="RefSeq" id="WP_056975518.1">
    <property type="nucleotide sequence ID" value="NZ_AYYO01000012.1"/>
</dbReference>
<organism evidence="1 2">
    <name type="scientific">Lacticaseibacillus sharpeae JCM 1186 = DSM 20505</name>
    <dbReference type="NCBI Taxonomy" id="1291052"/>
    <lineage>
        <taxon>Bacteria</taxon>
        <taxon>Bacillati</taxon>
        <taxon>Bacillota</taxon>
        <taxon>Bacilli</taxon>
        <taxon>Lactobacillales</taxon>
        <taxon>Lactobacillaceae</taxon>
        <taxon>Lacticaseibacillus</taxon>
    </lineage>
</organism>
<dbReference type="Proteomes" id="UP000051679">
    <property type="component" value="Unassembled WGS sequence"/>
</dbReference>
<protein>
    <submittedName>
        <fullName evidence="1">Uncharacterized protein</fullName>
    </submittedName>
</protein>
<keyword evidence="2" id="KW-1185">Reference proteome</keyword>
<accession>A0A0R1ZLG8</accession>
<dbReference type="OrthoDB" id="9988450at2"/>
<dbReference type="AlphaFoldDB" id="A0A0R1ZLG8"/>
<dbReference type="PATRIC" id="fig|1291052.5.peg.1027"/>
<sequence>MTDVTPKQIATLTTKVHGWLQEFRKSEIFAQNVAANPGEADIIDQVMVTFATEMLTEYDRQPSRWTVKTVRELVTSRAASWAQQFATEEFPVDADVVRDEIGLVLNFLAVAKLVRGVEPIAKMLGELDADTLMGASESVTATDNDDSVIEATISEHIGQTFQRVQKFFKLPDVENVQDATFAQAHFADIVLLAEGTSFIDLAVLASLTLSDGSQDDFVTDWLRENALPEINVAHLKQVMAPIFAAHPELSDDDVILGQMYGDMEPVSPATRLAIAMRCEHLDLGTATIEDKIKFQQAHRRVLAELPDVMNYLPKEQLSRGERVRRGKKNNVLSFAAAKKLAKKNKRK</sequence>
<evidence type="ECO:0000313" key="2">
    <source>
        <dbReference type="Proteomes" id="UP000051679"/>
    </source>
</evidence>
<evidence type="ECO:0000313" key="1">
    <source>
        <dbReference type="EMBL" id="KRM55821.1"/>
    </source>
</evidence>
<dbReference type="EMBL" id="AYYO01000012">
    <property type="protein sequence ID" value="KRM55821.1"/>
    <property type="molecule type" value="Genomic_DNA"/>
</dbReference>
<comment type="caution">
    <text evidence="1">The sequence shown here is derived from an EMBL/GenBank/DDBJ whole genome shotgun (WGS) entry which is preliminary data.</text>
</comment>
<dbReference type="STRING" id="1291052.FC18_GL001016"/>
<reference evidence="1 2" key="1">
    <citation type="journal article" date="2015" name="Genome Announc.">
        <title>Expanding the biotechnology potential of lactobacilli through comparative genomics of 213 strains and associated genera.</title>
        <authorList>
            <person name="Sun Z."/>
            <person name="Harris H.M."/>
            <person name="McCann A."/>
            <person name="Guo C."/>
            <person name="Argimon S."/>
            <person name="Zhang W."/>
            <person name="Yang X."/>
            <person name="Jeffery I.B."/>
            <person name="Cooney J.C."/>
            <person name="Kagawa T.F."/>
            <person name="Liu W."/>
            <person name="Song Y."/>
            <person name="Salvetti E."/>
            <person name="Wrobel A."/>
            <person name="Rasinkangas P."/>
            <person name="Parkhill J."/>
            <person name="Rea M.C."/>
            <person name="O'Sullivan O."/>
            <person name="Ritari J."/>
            <person name="Douillard F.P."/>
            <person name="Paul Ross R."/>
            <person name="Yang R."/>
            <person name="Briner A.E."/>
            <person name="Felis G.E."/>
            <person name="de Vos W.M."/>
            <person name="Barrangou R."/>
            <person name="Klaenhammer T.R."/>
            <person name="Caufield P.W."/>
            <person name="Cui Y."/>
            <person name="Zhang H."/>
            <person name="O'Toole P.W."/>
        </authorList>
    </citation>
    <scope>NUCLEOTIDE SEQUENCE [LARGE SCALE GENOMIC DNA]</scope>
    <source>
        <strain evidence="1 2">DSM 20505</strain>
    </source>
</reference>
<gene>
    <name evidence="1" type="ORF">FC18_GL001016</name>
</gene>